<evidence type="ECO:0000313" key="2">
    <source>
        <dbReference type="EMBL" id="MXV62091.1"/>
    </source>
</evidence>
<evidence type="ECO:0000313" key="3">
    <source>
        <dbReference type="Proteomes" id="UP000434101"/>
    </source>
</evidence>
<keyword evidence="3" id="KW-1185">Reference proteome</keyword>
<organism evidence="2 3">
    <name type="scientific">Natronorubrum halalkaliphilum</name>
    <dbReference type="NCBI Taxonomy" id="2691917"/>
    <lineage>
        <taxon>Archaea</taxon>
        <taxon>Methanobacteriati</taxon>
        <taxon>Methanobacteriota</taxon>
        <taxon>Stenosarchaea group</taxon>
        <taxon>Halobacteria</taxon>
        <taxon>Halobacteriales</taxon>
        <taxon>Natrialbaceae</taxon>
        <taxon>Natronorubrum</taxon>
    </lineage>
</organism>
<dbReference type="EMBL" id="WUYX01000027">
    <property type="protein sequence ID" value="MXV62091.1"/>
    <property type="molecule type" value="Genomic_DNA"/>
</dbReference>
<sequence>MSEGLHLDGDDIQKIEQAMEDAGFDATVVGDGPSDYVSSTSKPAAKVTLHVERDSDE</sequence>
<protein>
    <submittedName>
        <fullName evidence="2">Uncharacterized protein</fullName>
    </submittedName>
</protein>
<dbReference type="RefSeq" id="WP_160064533.1">
    <property type="nucleotide sequence ID" value="NZ_WUYX01000027.1"/>
</dbReference>
<comment type="caution">
    <text evidence="2">The sequence shown here is derived from an EMBL/GenBank/DDBJ whole genome shotgun (WGS) entry which is preliminary data.</text>
</comment>
<dbReference type="AlphaFoldDB" id="A0A6B0VJU3"/>
<name>A0A6B0VJU3_9EURY</name>
<dbReference type="Proteomes" id="UP000434101">
    <property type="component" value="Unassembled WGS sequence"/>
</dbReference>
<accession>A0A6B0VJU3</accession>
<proteinExistence type="predicted"/>
<feature type="region of interest" description="Disordered" evidence="1">
    <location>
        <begin position="35"/>
        <end position="57"/>
    </location>
</feature>
<gene>
    <name evidence="2" type="ORF">GS429_08455</name>
</gene>
<evidence type="ECO:0000256" key="1">
    <source>
        <dbReference type="SAM" id="MobiDB-lite"/>
    </source>
</evidence>
<reference evidence="2 3" key="1">
    <citation type="submission" date="2020-01" db="EMBL/GenBank/DDBJ databases">
        <title>Natronorubrum sp. JWXQ-INN 674 isolated from Inner Mongolia Autonomous Region of China.</title>
        <authorList>
            <person name="Xue Q."/>
        </authorList>
    </citation>
    <scope>NUCLEOTIDE SEQUENCE [LARGE SCALE GENOMIC DNA]</scope>
    <source>
        <strain evidence="2 3">JWXQ-INN-674</strain>
    </source>
</reference>